<dbReference type="Pfam" id="PF06245">
    <property type="entry name" value="DUF1015"/>
    <property type="match status" value="1"/>
</dbReference>
<comment type="caution">
    <text evidence="1">The sequence shown here is derived from an EMBL/GenBank/DDBJ whole genome shotgun (WGS) entry which is preliminary data.</text>
</comment>
<dbReference type="InterPro" id="IPR008323">
    <property type="entry name" value="UCP033563"/>
</dbReference>
<dbReference type="Proteomes" id="UP001596997">
    <property type="component" value="Unassembled WGS sequence"/>
</dbReference>
<sequence>MAILKPFKAVRPTRDKANLVVSRSYHIYSKEGLEFRLKNNPYSFLQILNPGYKYDQEINGKKEFNLVRNRYLEFKDEGFFTQDNTPNFYLYKMITREHTFIGIVGATAVEDYEKNVIKIHENTLEKREQLFKEYIDTVGFNTEPVLLTYPRNNILDELFLDIMKERPEYEFSTTDRIAHHVWLINNEDILNTIQNEFTKIDSLYIADGHHRCASSALLAQDYKQNGQFVQGISQNYFMSFLIPEEDLKIYEFFRLVKDLNGLSKKEFLIALDEVFTIENCGLQPQNLKQLHHFNMYLDGEFYQLHLRSRYQEFNNTLDTLDAQILYNLVLQPILGITDLRNDKRIDYLPGNKTIVELKNQVDNGDFKVAFGMLPIDVNQMKRIADEGLQMPPKSTYIEPKLRSGLTIYEF</sequence>
<organism evidence="1 2">
    <name type="scientific">Pseudofulvibacter geojedonensis</name>
    <dbReference type="NCBI Taxonomy" id="1123758"/>
    <lineage>
        <taxon>Bacteria</taxon>
        <taxon>Pseudomonadati</taxon>
        <taxon>Bacteroidota</taxon>
        <taxon>Flavobacteriia</taxon>
        <taxon>Flavobacteriales</taxon>
        <taxon>Flavobacteriaceae</taxon>
        <taxon>Pseudofulvibacter</taxon>
    </lineage>
</organism>
<dbReference type="PIRSF" id="PIRSF033563">
    <property type="entry name" value="UCP033563"/>
    <property type="match status" value="1"/>
</dbReference>
<dbReference type="RefSeq" id="WP_377712742.1">
    <property type="nucleotide sequence ID" value="NZ_JBHTJM010000002.1"/>
</dbReference>
<name>A0ABW3HYY1_9FLAO</name>
<dbReference type="PANTHER" id="PTHR36454">
    <property type="entry name" value="LMO2823 PROTEIN"/>
    <property type="match status" value="1"/>
</dbReference>
<proteinExistence type="predicted"/>
<dbReference type="PANTHER" id="PTHR36454:SF1">
    <property type="entry name" value="DUF1015 DOMAIN-CONTAINING PROTEIN"/>
    <property type="match status" value="1"/>
</dbReference>
<accession>A0ABW3HYY1</accession>
<keyword evidence="2" id="KW-1185">Reference proteome</keyword>
<protein>
    <submittedName>
        <fullName evidence="1">DUF1015 domain-containing protein</fullName>
    </submittedName>
</protein>
<evidence type="ECO:0000313" key="1">
    <source>
        <dbReference type="EMBL" id="MFD0962755.1"/>
    </source>
</evidence>
<dbReference type="EMBL" id="JBHTJM010000002">
    <property type="protein sequence ID" value="MFD0962755.1"/>
    <property type="molecule type" value="Genomic_DNA"/>
</dbReference>
<reference evidence="2" key="1">
    <citation type="journal article" date="2019" name="Int. J. Syst. Evol. Microbiol.">
        <title>The Global Catalogue of Microorganisms (GCM) 10K type strain sequencing project: providing services to taxonomists for standard genome sequencing and annotation.</title>
        <authorList>
            <consortium name="The Broad Institute Genomics Platform"/>
            <consortium name="The Broad Institute Genome Sequencing Center for Infectious Disease"/>
            <person name="Wu L."/>
            <person name="Ma J."/>
        </authorList>
    </citation>
    <scope>NUCLEOTIDE SEQUENCE [LARGE SCALE GENOMIC DNA]</scope>
    <source>
        <strain evidence="2">CCUG 62114</strain>
    </source>
</reference>
<evidence type="ECO:0000313" key="2">
    <source>
        <dbReference type="Proteomes" id="UP001596997"/>
    </source>
</evidence>
<gene>
    <name evidence="1" type="ORF">ACFQ1O_01910</name>
</gene>